<dbReference type="eggNOG" id="COG4219">
    <property type="taxonomic scope" value="Bacteria"/>
</dbReference>
<dbReference type="PATRIC" id="fig|1158614.3.peg.293"/>
<keyword evidence="1" id="KW-1133">Transmembrane helix</keyword>
<evidence type="ECO:0000313" key="3">
    <source>
        <dbReference type="EMBL" id="EOI58228.1"/>
    </source>
</evidence>
<reference evidence="3 5" key="1">
    <citation type="submission" date="2013-02" db="EMBL/GenBank/DDBJ databases">
        <title>The Genome Sequence of Enterococcus gilvus ATCC BAA-350.</title>
        <authorList>
            <consortium name="The Broad Institute Genome Sequencing Platform"/>
            <consortium name="The Broad Institute Genome Sequencing Center for Infectious Disease"/>
            <person name="Earl A.M."/>
            <person name="Gilmore M.S."/>
            <person name="Lebreton F."/>
            <person name="Walker B."/>
            <person name="Young S.K."/>
            <person name="Zeng Q."/>
            <person name="Gargeya S."/>
            <person name="Fitzgerald M."/>
            <person name="Haas B."/>
            <person name="Abouelleil A."/>
            <person name="Alvarado L."/>
            <person name="Arachchi H.M."/>
            <person name="Berlin A.M."/>
            <person name="Chapman S.B."/>
            <person name="Dewar J."/>
            <person name="Goldberg J."/>
            <person name="Griggs A."/>
            <person name="Gujja S."/>
            <person name="Hansen M."/>
            <person name="Howarth C."/>
            <person name="Imamovic A."/>
            <person name="Larimer J."/>
            <person name="McCowan C."/>
            <person name="Murphy C."/>
            <person name="Neiman D."/>
            <person name="Pearson M."/>
            <person name="Priest M."/>
            <person name="Roberts A."/>
            <person name="Saif S."/>
            <person name="Shea T."/>
            <person name="Sisk P."/>
            <person name="Sykes S."/>
            <person name="Wortman J."/>
            <person name="Nusbaum C."/>
            <person name="Birren B."/>
        </authorList>
    </citation>
    <scope>NUCLEOTIDE SEQUENCE [LARGE SCALE GENOMIC DNA]</scope>
    <source>
        <strain evidence="3 5">ATCC BAA-350</strain>
    </source>
</reference>
<organism evidence="3 5">
    <name type="scientific">Enterococcus gilvus ATCC BAA-350</name>
    <dbReference type="NCBI Taxonomy" id="1158614"/>
    <lineage>
        <taxon>Bacteria</taxon>
        <taxon>Bacillati</taxon>
        <taxon>Bacillota</taxon>
        <taxon>Bacilli</taxon>
        <taxon>Lactobacillales</taxon>
        <taxon>Enterococcaceae</taxon>
        <taxon>Enterococcus</taxon>
    </lineage>
</organism>
<keyword evidence="6" id="KW-1185">Reference proteome</keyword>
<dbReference type="OrthoDB" id="9770467at2"/>
<accession>R2XUI9</accession>
<dbReference type="EMBL" id="AJDQ01000003">
    <property type="protein sequence ID" value="EOI58228.1"/>
    <property type="molecule type" value="Genomic_DNA"/>
</dbReference>
<gene>
    <name evidence="4" type="ORF">I592_03148</name>
    <name evidence="3" type="ORF">UKC_00300</name>
</gene>
<comment type="caution">
    <text evidence="3">The sequence shown here is derived from an EMBL/GenBank/DDBJ whole genome shotgun (WGS) entry which is preliminary data.</text>
</comment>
<feature type="transmembrane region" description="Helical" evidence="1">
    <location>
        <begin position="38"/>
        <end position="60"/>
    </location>
</feature>
<evidence type="ECO:0000313" key="6">
    <source>
        <dbReference type="Proteomes" id="UP000014160"/>
    </source>
</evidence>
<reference evidence="4 6" key="2">
    <citation type="submission" date="2013-03" db="EMBL/GenBank/DDBJ databases">
        <title>The Genome Sequence of Enterococcus gilvus ATCC BAA-350 (PacBio/Illumina hybrid assembly).</title>
        <authorList>
            <consortium name="The Broad Institute Genomics Platform"/>
            <consortium name="The Broad Institute Genome Sequencing Center for Infectious Disease"/>
            <person name="Earl A."/>
            <person name="Russ C."/>
            <person name="Gilmore M."/>
            <person name="Surin D."/>
            <person name="Walker B."/>
            <person name="Young S."/>
            <person name="Zeng Q."/>
            <person name="Gargeya S."/>
            <person name="Fitzgerald M."/>
            <person name="Haas B."/>
            <person name="Abouelleil A."/>
            <person name="Allen A.W."/>
            <person name="Alvarado L."/>
            <person name="Arachchi H.M."/>
            <person name="Berlin A.M."/>
            <person name="Chapman S.B."/>
            <person name="Gainer-Dewar J."/>
            <person name="Goldberg J."/>
            <person name="Griggs A."/>
            <person name="Gujja S."/>
            <person name="Hansen M."/>
            <person name="Howarth C."/>
            <person name="Imamovic A."/>
            <person name="Ireland A."/>
            <person name="Larimer J."/>
            <person name="McCowan C."/>
            <person name="Murphy C."/>
            <person name="Pearson M."/>
            <person name="Poon T.W."/>
            <person name="Priest M."/>
            <person name="Roberts A."/>
            <person name="Saif S."/>
            <person name="Shea T."/>
            <person name="Sisk P."/>
            <person name="Sykes S."/>
            <person name="Wortman J."/>
            <person name="Nusbaum C."/>
            <person name="Birren B."/>
        </authorList>
    </citation>
    <scope>NUCLEOTIDE SEQUENCE [LARGE SCALE GENOMIC DNA]</scope>
    <source>
        <strain evidence="4 6">ATCC BAA-350</strain>
    </source>
</reference>
<feature type="transmembrane region" description="Helical" evidence="1">
    <location>
        <begin position="285"/>
        <end position="308"/>
    </location>
</feature>
<protein>
    <recommendedName>
        <fullName evidence="2">Peptidase M56 domain-containing protein</fullName>
    </recommendedName>
</protein>
<dbReference type="InterPro" id="IPR008756">
    <property type="entry name" value="Peptidase_M56"/>
</dbReference>
<dbReference type="EMBL" id="ASWH01000002">
    <property type="protein sequence ID" value="EOW79010.1"/>
    <property type="molecule type" value="Genomic_DNA"/>
</dbReference>
<dbReference type="Pfam" id="PF05569">
    <property type="entry name" value="Peptidase_M56"/>
    <property type="match status" value="1"/>
</dbReference>
<evidence type="ECO:0000313" key="5">
    <source>
        <dbReference type="Proteomes" id="UP000013750"/>
    </source>
</evidence>
<dbReference type="CDD" id="cd07341">
    <property type="entry name" value="M56_BlaR1_MecR1_like"/>
    <property type="match status" value="1"/>
</dbReference>
<evidence type="ECO:0000259" key="2">
    <source>
        <dbReference type="Pfam" id="PF05569"/>
    </source>
</evidence>
<name>R2XUI9_9ENTE</name>
<dbReference type="InterPro" id="IPR052173">
    <property type="entry name" value="Beta-lactam_resp_regulator"/>
</dbReference>
<evidence type="ECO:0000256" key="1">
    <source>
        <dbReference type="SAM" id="Phobius"/>
    </source>
</evidence>
<sequence length="375" mass="43912">MIISFAALLSTLILSSGIVLFLVLLLKKMRINQLLSATLLMIVSVVFIIRLFFPVEYFFTITIPSDRLLPKIDSLLNKELLLAGSTSFSVGNLLIIIWLIGSLFCLIRFFLALQKVYLLKRILSKKPSFYYKNKKVVTVDQAIPPFVIGLIRPIIVLPELTISEKQKKYILDHELFHISSYDIWIKYLYEILSIIYWWNPVIYIFKDSFNQIIELKADEFVVSQLDQTEKIDYVETLLHVGKHIDRRCSDKNISYFPSFASSKQYQLIDRANSIFSERRNKPHKLIILLSSICCFYLSSCIVFESYIIDPEVESSTIELTKKDSFLVKVSEDNYKVYNNERYLFEVSEEDRKIQFPNLKIYNSVEEGKDWFKENN</sequence>
<proteinExistence type="predicted"/>
<dbReference type="AlphaFoldDB" id="R2XUI9"/>
<dbReference type="Proteomes" id="UP000014160">
    <property type="component" value="Unassembled WGS sequence"/>
</dbReference>
<feature type="transmembrane region" description="Helical" evidence="1">
    <location>
        <begin position="6"/>
        <end position="26"/>
    </location>
</feature>
<dbReference type="PANTHER" id="PTHR34978">
    <property type="entry name" value="POSSIBLE SENSOR-TRANSDUCER PROTEIN BLAR"/>
    <property type="match status" value="1"/>
</dbReference>
<keyword evidence="1" id="KW-0812">Transmembrane</keyword>
<feature type="transmembrane region" description="Helical" evidence="1">
    <location>
        <begin position="80"/>
        <end position="111"/>
    </location>
</feature>
<dbReference type="PANTHER" id="PTHR34978:SF3">
    <property type="entry name" value="SLR0241 PROTEIN"/>
    <property type="match status" value="1"/>
</dbReference>
<feature type="domain" description="Peptidase M56" evidence="2">
    <location>
        <begin position="16"/>
        <end position="241"/>
    </location>
</feature>
<evidence type="ECO:0000313" key="4">
    <source>
        <dbReference type="EMBL" id="EOW79010.1"/>
    </source>
</evidence>
<dbReference type="RefSeq" id="WP_010778751.1">
    <property type="nucleotide sequence ID" value="NZ_ASWH01000002.1"/>
</dbReference>
<keyword evidence="1" id="KW-0472">Membrane</keyword>
<dbReference type="Proteomes" id="UP000013750">
    <property type="component" value="Unassembled WGS sequence"/>
</dbReference>
<dbReference type="HOGENOM" id="CLU_054567_0_0_9"/>